<feature type="domain" description="Sushi" evidence="6">
    <location>
        <begin position="132"/>
        <end position="196"/>
    </location>
</feature>
<feature type="disulfide bond" evidence="5">
    <location>
        <begin position="235"/>
        <end position="262"/>
    </location>
</feature>
<comment type="caution">
    <text evidence="7">The sequence shown here is derived from an EMBL/GenBank/DDBJ whole genome shotgun (WGS) entry which is preliminary data.</text>
</comment>
<evidence type="ECO:0000256" key="3">
    <source>
        <dbReference type="ARBA" id="ARBA00022729"/>
    </source>
</evidence>
<accession>A0ABD6ELU5</accession>
<evidence type="ECO:0000256" key="1">
    <source>
        <dbReference type="ARBA" id="ARBA00004328"/>
    </source>
</evidence>
<dbReference type="InterPro" id="IPR000436">
    <property type="entry name" value="Sushi_SCR_CCP_dom"/>
</dbReference>
<organism evidence="7 8">
    <name type="scientific">Gnathostoma spinigerum</name>
    <dbReference type="NCBI Taxonomy" id="75299"/>
    <lineage>
        <taxon>Eukaryota</taxon>
        <taxon>Metazoa</taxon>
        <taxon>Ecdysozoa</taxon>
        <taxon>Nematoda</taxon>
        <taxon>Chromadorea</taxon>
        <taxon>Rhabditida</taxon>
        <taxon>Spirurina</taxon>
        <taxon>Gnathostomatomorpha</taxon>
        <taxon>Gnathostomatoidea</taxon>
        <taxon>Gnathostomatidae</taxon>
        <taxon>Gnathostoma</taxon>
    </lineage>
</organism>
<dbReference type="Proteomes" id="UP001608902">
    <property type="component" value="Unassembled WGS sequence"/>
</dbReference>
<dbReference type="InterPro" id="IPR035976">
    <property type="entry name" value="Sushi/SCR/CCP_sf"/>
</dbReference>
<feature type="domain" description="Sushi" evidence="6">
    <location>
        <begin position="554"/>
        <end position="617"/>
    </location>
</feature>
<evidence type="ECO:0000313" key="7">
    <source>
        <dbReference type="EMBL" id="MFH4980939.1"/>
    </source>
</evidence>
<keyword evidence="3" id="KW-0732">Signal</keyword>
<proteinExistence type="predicted"/>
<dbReference type="SMART" id="SM00032">
    <property type="entry name" value="CCP"/>
    <property type="match status" value="10"/>
</dbReference>
<feature type="disulfide bond" evidence="5">
    <location>
        <begin position="303"/>
        <end position="330"/>
    </location>
</feature>
<evidence type="ECO:0000256" key="2">
    <source>
        <dbReference type="ARBA" id="ARBA00022659"/>
    </source>
</evidence>
<dbReference type="PANTHER" id="PTHR45785">
    <property type="entry name" value="COMPLEMENT FACTOR H-RELATED"/>
    <property type="match status" value="1"/>
</dbReference>
<keyword evidence="2 5" id="KW-0768">Sushi</keyword>
<reference evidence="7 8" key="1">
    <citation type="submission" date="2024-08" db="EMBL/GenBank/DDBJ databases">
        <title>Gnathostoma spinigerum genome.</title>
        <authorList>
            <person name="Gonzalez-Bertolin B."/>
            <person name="Monzon S."/>
            <person name="Zaballos A."/>
            <person name="Jimenez P."/>
            <person name="Dekumyoy P."/>
            <person name="Varona S."/>
            <person name="Cuesta I."/>
            <person name="Sumanam S."/>
            <person name="Adisakwattana P."/>
            <person name="Gasser R.B."/>
            <person name="Hernandez-Gonzalez A."/>
            <person name="Young N.D."/>
            <person name="Perteguer M.J."/>
        </authorList>
    </citation>
    <scope>NUCLEOTIDE SEQUENCE [LARGE SCALE GENOMIC DNA]</scope>
    <source>
        <strain evidence="7">AL3</strain>
        <tissue evidence="7">Liver</tissue>
    </source>
</reference>
<protein>
    <recommendedName>
        <fullName evidence="6">Sushi domain-containing protein</fullName>
    </recommendedName>
</protein>
<dbReference type="SUPFAM" id="SSF57535">
    <property type="entry name" value="Complement control module/SCR domain"/>
    <property type="match status" value="7"/>
</dbReference>
<feature type="domain" description="Sushi" evidence="6">
    <location>
        <begin position="268"/>
        <end position="332"/>
    </location>
</feature>
<feature type="disulfide bond" evidence="5">
    <location>
        <begin position="167"/>
        <end position="194"/>
    </location>
</feature>
<gene>
    <name evidence="7" type="ORF">AB6A40_007648</name>
</gene>
<name>A0ABD6ELU5_9BILA</name>
<comment type="caution">
    <text evidence="5">Lacks conserved residue(s) required for the propagation of feature annotation.</text>
</comment>
<dbReference type="CDD" id="cd00033">
    <property type="entry name" value="CCP"/>
    <property type="match status" value="3"/>
</dbReference>
<dbReference type="Pfam" id="PF00084">
    <property type="entry name" value="Sushi"/>
    <property type="match status" value="6"/>
</dbReference>
<dbReference type="InterPro" id="IPR051503">
    <property type="entry name" value="ComplSys_Reg/VirEntry_Med"/>
</dbReference>
<evidence type="ECO:0000259" key="6">
    <source>
        <dbReference type="PROSITE" id="PS50923"/>
    </source>
</evidence>
<dbReference type="PANTHER" id="PTHR45785:SF2">
    <property type="entry name" value="COMPLEMENT FACTOR H-RELATED"/>
    <property type="match status" value="1"/>
</dbReference>
<dbReference type="Gene3D" id="2.10.70.10">
    <property type="entry name" value="Complement Module, domain 1"/>
    <property type="match status" value="7"/>
</dbReference>
<evidence type="ECO:0000256" key="5">
    <source>
        <dbReference type="PROSITE-ProRule" id="PRU00302"/>
    </source>
</evidence>
<keyword evidence="8" id="KW-1185">Reference proteome</keyword>
<comment type="subcellular location">
    <subcellularLocation>
        <location evidence="1">Virion</location>
    </subcellularLocation>
</comment>
<dbReference type="AlphaFoldDB" id="A0ABD6ELU5"/>
<evidence type="ECO:0000256" key="4">
    <source>
        <dbReference type="ARBA" id="ARBA00023157"/>
    </source>
</evidence>
<keyword evidence="4 5" id="KW-1015">Disulfide bond</keyword>
<dbReference type="PROSITE" id="PS50923">
    <property type="entry name" value="SUSHI"/>
    <property type="match status" value="4"/>
</dbReference>
<feature type="domain" description="Sushi" evidence="6">
    <location>
        <begin position="200"/>
        <end position="264"/>
    </location>
</feature>
<evidence type="ECO:0000313" key="8">
    <source>
        <dbReference type="Proteomes" id="UP001608902"/>
    </source>
</evidence>
<sequence>MPWNGYISYSSGQQIGPFPSQTIAYVTCYPGYHISDGVAESTCQNGDFHPPLTANCVQEETPLCYSHYPSPPHGQTVYSNGAVSPPFPAGTKVSIICQPGYHPPKTEAAVCYEGKFKPPNILACDQGDEPGKPCYMGIPVPWNGQISYSAGGLLGPYPSGSVATATCNPGYVISGTTASTCENGAWTPEIQVHCRANTGQPCVFGQNPPINGRIEYSGVTQYPPFASGTTGTASCNPGFAISGSTYTVCQSGEWTTTISATCTPLGMNSCTVGPPPPLNGRITFSNGSPFGPYPSGTYANVTCVPGFFVQGTSDSVCQNGNWEPQITASCIPGGGDPCNDGLATPWMASVQYSNHQLYGPYPLGVTAKMLCSNGFLPVGETNSICRNGCWHPEELGHCVRSGQACQSGLTTPWNGYLSYSSGGSIGPYPSGTTVILACRSGSVTVGTNVSVCNHGEWEPSELGLCRDNSGHSQPCTSMMPVVPGGYVLYDDSKISPPFPSGSRAYMFCYNGMQSSGSSSSLCQNGRWNPSSFASCSYAGTRGADPARTGTQVGQMCPAKRSPEHGIVLYSAMISEYYPAGTAAMIRCDQGYQVSNGGGSAVCQDGSWQPNDIGFCQQEADLQTFYDPSNSCTSKLPKVANGIIRYSTLKQQPPFANGTLAVVQCERRYEWSGNTTTFMCSDGNWNWIPGVCGTTGNNDR</sequence>
<dbReference type="EMBL" id="JBGFUD010006333">
    <property type="protein sequence ID" value="MFH4980939.1"/>
    <property type="molecule type" value="Genomic_DNA"/>
</dbReference>